<keyword evidence="3" id="KW-1185">Reference proteome</keyword>
<evidence type="ECO:0000256" key="1">
    <source>
        <dbReference type="SAM" id="SignalP"/>
    </source>
</evidence>
<dbReference type="Proteomes" id="UP001107558">
    <property type="component" value="Chromosome 3"/>
</dbReference>
<evidence type="ECO:0000313" key="3">
    <source>
        <dbReference type="Proteomes" id="UP001107558"/>
    </source>
</evidence>
<protein>
    <recommendedName>
        <fullName evidence="4">MD-2-related lipid-recognition domain-containing protein</fullName>
    </recommendedName>
</protein>
<evidence type="ECO:0000313" key="2">
    <source>
        <dbReference type="EMBL" id="KAG5670210.1"/>
    </source>
</evidence>
<keyword evidence="1" id="KW-0732">Signal</keyword>
<dbReference type="AlphaFoldDB" id="A0A9J6BKD1"/>
<proteinExistence type="predicted"/>
<evidence type="ECO:0008006" key="4">
    <source>
        <dbReference type="Google" id="ProtNLM"/>
    </source>
</evidence>
<dbReference type="OrthoDB" id="7833718at2759"/>
<dbReference type="SMART" id="SM00697">
    <property type="entry name" value="DM8"/>
    <property type="match status" value="1"/>
</dbReference>
<dbReference type="EMBL" id="JADBJN010000003">
    <property type="protein sequence ID" value="KAG5670210.1"/>
    <property type="molecule type" value="Genomic_DNA"/>
</dbReference>
<dbReference type="PANTHER" id="PTHR20898:SF0">
    <property type="entry name" value="DAEDALUS ON 3-RELATED"/>
    <property type="match status" value="1"/>
</dbReference>
<reference evidence="2" key="1">
    <citation type="submission" date="2021-03" db="EMBL/GenBank/DDBJ databases">
        <title>Chromosome level genome of the anhydrobiotic midge Polypedilum vanderplanki.</title>
        <authorList>
            <person name="Yoshida Y."/>
            <person name="Kikawada T."/>
            <person name="Gusev O."/>
        </authorList>
    </citation>
    <scope>NUCLEOTIDE SEQUENCE</scope>
    <source>
        <strain evidence="2">NIAS01</strain>
        <tissue evidence="2">Whole body or cell culture</tissue>
    </source>
</reference>
<gene>
    <name evidence="2" type="ORF">PVAND_000488</name>
</gene>
<comment type="caution">
    <text evidence="2">The sequence shown here is derived from an EMBL/GenBank/DDBJ whole genome shotgun (WGS) entry which is preliminary data.</text>
</comment>
<dbReference type="InterPro" id="IPR010512">
    <property type="entry name" value="DUF1091"/>
</dbReference>
<sequence length="177" mass="20149">MQLVIFYFLLLSSLVASYTIKNFTCDCSSTSAQKYIYQNYSCTAVKYDPLKSSVVSGYFQLKEPTNKLFVTAIVDTKVQNKFIPLFSINDVDFCKEMSSISTSTNPIYEIIYKTVKKTVPELVHNCPYDQIKAENVTVDLTFIPQFLLQGEYRGKLLLYGSKEKNLICTVSVKVKMS</sequence>
<accession>A0A9J6BKD1</accession>
<feature type="chain" id="PRO_5039911142" description="MD-2-related lipid-recognition domain-containing protein" evidence="1">
    <location>
        <begin position="18"/>
        <end position="177"/>
    </location>
</feature>
<dbReference type="PANTHER" id="PTHR20898">
    <property type="entry name" value="DAEDALUS ON 3-RELATED-RELATED"/>
    <property type="match status" value="1"/>
</dbReference>
<dbReference type="Pfam" id="PF06477">
    <property type="entry name" value="DUF1091"/>
    <property type="match status" value="1"/>
</dbReference>
<organism evidence="2 3">
    <name type="scientific">Polypedilum vanderplanki</name>
    <name type="common">Sleeping chironomid midge</name>
    <dbReference type="NCBI Taxonomy" id="319348"/>
    <lineage>
        <taxon>Eukaryota</taxon>
        <taxon>Metazoa</taxon>
        <taxon>Ecdysozoa</taxon>
        <taxon>Arthropoda</taxon>
        <taxon>Hexapoda</taxon>
        <taxon>Insecta</taxon>
        <taxon>Pterygota</taxon>
        <taxon>Neoptera</taxon>
        <taxon>Endopterygota</taxon>
        <taxon>Diptera</taxon>
        <taxon>Nematocera</taxon>
        <taxon>Chironomoidea</taxon>
        <taxon>Chironomidae</taxon>
        <taxon>Chironominae</taxon>
        <taxon>Polypedilum</taxon>
        <taxon>Polypedilum</taxon>
    </lineage>
</organism>
<feature type="signal peptide" evidence="1">
    <location>
        <begin position="1"/>
        <end position="17"/>
    </location>
</feature>
<name>A0A9J6BKD1_POLVA</name>